<keyword evidence="5" id="KW-1185">Reference proteome</keyword>
<dbReference type="InterPro" id="IPR042070">
    <property type="entry name" value="PucR_C-HTH_sf"/>
</dbReference>
<reference evidence="4 5" key="1">
    <citation type="journal article" date="2020" name="mSystems">
        <title>Defining Genomic and Predicted Metabolic Features of the Acetobacterium Genus.</title>
        <authorList>
            <person name="Ross D.E."/>
            <person name="Marshall C.W."/>
            <person name="Gulliver D."/>
            <person name="May H.D."/>
            <person name="Norman R.S."/>
        </authorList>
    </citation>
    <scope>NUCLEOTIDE SEQUENCE [LARGE SCALE GENOMIC DNA]</scope>
    <source>
        <strain evidence="4 5">DSM 4132</strain>
    </source>
</reference>
<dbReference type="Pfam" id="PF17853">
    <property type="entry name" value="GGDEF_2"/>
    <property type="match status" value="1"/>
</dbReference>
<gene>
    <name evidence="4" type="ORF">GH811_08035</name>
</gene>
<dbReference type="RefSeq" id="WP_026396135.1">
    <property type="nucleotide sequence ID" value="NZ_WJBE01000006.1"/>
</dbReference>
<dbReference type="PANTHER" id="PTHR33744">
    <property type="entry name" value="CARBOHYDRATE DIACID REGULATOR"/>
    <property type="match status" value="1"/>
</dbReference>
<dbReference type="Proteomes" id="UP000622405">
    <property type="component" value="Unassembled WGS sequence"/>
</dbReference>
<organism evidence="4 5">
    <name type="scientific">Acetobacterium malicum</name>
    <dbReference type="NCBI Taxonomy" id="52692"/>
    <lineage>
        <taxon>Bacteria</taxon>
        <taxon>Bacillati</taxon>
        <taxon>Bacillota</taxon>
        <taxon>Clostridia</taxon>
        <taxon>Eubacteriales</taxon>
        <taxon>Eubacteriaceae</taxon>
        <taxon>Acetobacterium</taxon>
    </lineage>
</organism>
<proteinExistence type="inferred from homology"/>
<evidence type="ECO:0000259" key="2">
    <source>
        <dbReference type="Pfam" id="PF13556"/>
    </source>
</evidence>
<evidence type="ECO:0000256" key="1">
    <source>
        <dbReference type="ARBA" id="ARBA00006754"/>
    </source>
</evidence>
<comment type="similarity">
    <text evidence="1">Belongs to the CdaR family.</text>
</comment>
<dbReference type="InterPro" id="IPR051448">
    <property type="entry name" value="CdaR-like_regulators"/>
</dbReference>
<dbReference type="Pfam" id="PF13556">
    <property type="entry name" value="HTH_30"/>
    <property type="match status" value="1"/>
</dbReference>
<feature type="domain" description="PucR C-terminal helix-turn-helix" evidence="2">
    <location>
        <begin position="349"/>
        <end position="404"/>
    </location>
</feature>
<dbReference type="InterPro" id="IPR025736">
    <property type="entry name" value="PucR_C-HTH_dom"/>
</dbReference>
<sequence>MDSQTELRYRQSNRLLRLLLENHTVEEVVETISYLMEKPVLFIDINFSIRGMSRTDEITDPSWNFAISKGFCSHEFIFEIVNIEEVKRFPKERTPYVVGLESDAKVLVSPVIIRGKYAGAMVMFFEKAEVTNQHLELLLLANEVLTEIILKIPMYKYIRGNMNEGILMDLIEGRDKENADFKSWVLESELNTSNNLCVLVSEQNDANLYQEVIKDSLRDDLYLVFPKSHAIFYGNQMVILCTELEKAKTDKGISRLKNFIEKHALRIGMSDFFQGIENFQSYYLQAGAAIRIGAMIHDQKRFFNYGDYKFFHLLEKITGNAGNNLKDFVQSGLLTLEKYDRQHQSELFYTLNTLIDYGCNYKETCEALHIHRNTLSYRIDRIKALTQLELTAPKVQFDLAYSFRILEFLKQQ</sequence>
<dbReference type="EMBL" id="WJBE01000006">
    <property type="protein sequence ID" value="MBC3899562.1"/>
    <property type="molecule type" value="Genomic_DNA"/>
</dbReference>
<protein>
    <recommendedName>
        <fullName evidence="6">PucR C-terminal helix-turn-helix domain-containing protein</fullName>
    </recommendedName>
</protein>
<dbReference type="Gene3D" id="1.10.10.2840">
    <property type="entry name" value="PucR C-terminal helix-turn-helix domain"/>
    <property type="match status" value="1"/>
</dbReference>
<feature type="domain" description="CdaR GGDEF-like" evidence="3">
    <location>
        <begin position="190"/>
        <end position="292"/>
    </location>
</feature>
<name>A0ABR6YWK3_9FIRM</name>
<evidence type="ECO:0008006" key="6">
    <source>
        <dbReference type="Google" id="ProtNLM"/>
    </source>
</evidence>
<comment type="caution">
    <text evidence="4">The sequence shown here is derived from an EMBL/GenBank/DDBJ whole genome shotgun (WGS) entry which is preliminary data.</text>
</comment>
<accession>A0ABR6YWK3</accession>
<dbReference type="InterPro" id="IPR041522">
    <property type="entry name" value="CdaR_GGDEF"/>
</dbReference>
<evidence type="ECO:0000313" key="5">
    <source>
        <dbReference type="Proteomes" id="UP000622405"/>
    </source>
</evidence>
<evidence type="ECO:0000313" key="4">
    <source>
        <dbReference type="EMBL" id="MBC3899562.1"/>
    </source>
</evidence>
<evidence type="ECO:0000259" key="3">
    <source>
        <dbReference type="Pfam" id="PF17853"/>
    </source>
</evidence>